<dbReference type="InterPro" id="IPR050097">
    <property type="entry name" value="Ferredoxin-NADP_redctase_2"/>
</dbReference>
<dbReference type="Pfam" id="PF07992">
    <property type="entry name" value="Pyr_redox_2"/>
    <property type="match status" value="1"/>
</dbReference>
<keyword evidence="2" id="KW-0560">Oxidoreductase</keyword>
<dbReference type="PRINTS" id="PR00368">
    <property type="entry name" value="FADPNR"/>
</dbReference>
<name>X0ZNS5_9ZZZZ</name>
<proteinExistence type="predicted"/>
<dbReference type="InterPro" id="IPR036188">
    <property type="entry name" value="FAD/NAD-bd_sf"/>
</dbReference>
<comment type="caution">
    <text evidence="4">The sequence shown here is derived from an EMBL/GenBank/DDBJ whole genome shotgun (WGS) entry which is preliminary data.</text>
</comment>
<dbReference type="InterPro" id="IPR023753">
    <property type="entry name" value="FAD/NAD-binding_dom"/>
</dbReference>
<reference evidence="4" key="1">
    <citation type="journal article" date="2014" name="Front. Microbiol.">
        <title>High frequency of phylogenetically diverse reductive dehalogenase-homologous genes in deep subseafloor sedimentary metagenomes.</title>
        <authorList>
            <person name="Kawai M."/>
            <person name="Futagami T."/>
            <person name="Toyoda A."/>
            <person name="Takaki Y."/>
            <person name="Nishi S."/>
            <person name="Hori S."/>
            <person name="Arai W."/>
            <person name="Tsubouchi T."/>
            <person name="Morono Y."/>
            <person name="Uchiyama I."/>
            <person name="Ito T."/>
            <person name="Fujiyama A."/>
            <person name="Inagaki F."/>
            <person name="Takami H."/>
        </authorList>
    </citation>
    <scope>NUCLEOTIDE SEQUENCE</scope>
    <source>
        <strain evidence="4">Expedition CK06-06</strain>
    </source>
</reference>
<feature type="domain" description="FAD/NAD(P)-binding" evidence="3">
    <location>
        <begin position="10"/>
        <end position="86"/>
    </location>
</feature>
<organism evidence="4">
    <name type="scientific">marine sediment metagenome</name>
    <dbReference type="NCBI Taxonomy" id="412755"/>
    <lineage>
        <taxon>unclassified sequences</taxon>
        <taxon>metagenomes</taxon>
        <taxon>ecological metagenomes</taxon>
    </lineage>
</organism>
<evidence type="ECO:0000256" key="1">
    <source>
        <dbReference type="ARBA" id="ARBA00022630"/>
    </source>
</evidence>
<evidence type="ECO:0000313" key="4">
    <source>
        <dbReference type="EMBL" id="GAG71049.1"/>
    </source>
</evidence>
<dbReference type="SUPFAM" id="SSF51905">
    <property type="entry name" value="FAD/NAD(P)-binding domain"/>
    <property type="match status" value="1"/>
</dbReference>
<dbReference type="GO" id="GO:0016491">
    <property type="term" value="F:oxidoreductase activity"/>
    <property type="evidence" value="ECO:0007669"/>
    <property type="project" value="UniProtKB-KW"/>
</dbReference>
<dbReference type="Gene3D" id="3.50.50.60">
    <property type="entry name" value="FAD/NAD(P)-binding domain"/>
    <property type="match status" value="2"/>
</dbReference>
<evidence type="ECO:0000256" key="2">
    <source>
        <dbReference type="ARBA" id="ARBA00023002"/>
    </source>
</evidence>
<sequence length="108" mass="11504">PKDSKLGELKVKNIETGEITNISVSALFIAIGVEPQSELAKNAGIELDKDNNIKVDKNQETKFPGIYAAGDVTGGIRQVTTATGEGTTAAMNAYLFIKQGWYGEGKSK</sequence>
<dbReference type="PRINTS" id="PR00469">
    <property type="entry name" value="PNDRDTASEII"/>
</dbReference>
<dbReference type="AlphaFoldDB" id="X0ZNS5"/>
<dbReference type="EMBL" id="BART01004454">
    <property type="protein sequence ID" value="GAG71049.1"/>
    <property type="molecule type" value="Genomic_DNA"/>
</dbReference>
<dbReference type="PANTHER" id="PTHR48105">
    <property type="entry name" value="THIOREDOXIN REDUCTASE 1-RELATED-RELATED"/>
    <property type="match status" value="1"/>
</dbReference>
<accession>X0ZNS5</accession>
<protein>
    <recommendedName>
        <fullName evidence="3">FAD/NAD(P)-binding domain-containing protein</fullName>
    </recommendedName>
</protein>
<keyword evidence="1" id="KW-0285">Flavoprotein</keyword>
<gene>
    <name evidence="4" type="ORF">S01H4_11165</name>
</gene>
<feature type="non-terminal residue" evidence="4">
    <location>
        <position position="1"/>
    </location>
</feature>
<evidence type="ECO:0000259" key="3">
    <source>
        <dbReference type="Pfam" id="PF07992"/>
    </source>
</evidence>